<name>A0A2I6SDJ7_9CLOT</name>
<dbReference type="Pfam" id="PF00534">
    <property type="entry name" value="Glycos_transf_1"/>
    <property type="match status" value="1"/>
</dbReference>
<dbReference type="PANTHER" id="PTHR12526:SF630">
    <property type="entry name" value="GLYCOSYLTRANSFERASE"/>
    <property type="match status" value="1"/>
</dbReference>
<evidence type="ECO:0000313" key="2">
    <source>
        <dbReference type="EMBL" id="AUO15644.1"/>
    </source>
</evidence>
<evidence type="ECO:0000259" key="1">
    <source>
        <dbReference type="Pfam" id="PF00534"/>
    </source>
</evidence>
<dbReference type="Gene3D" id="3.40.50.2000">
    <property type="entry name" value="Glycogen Phosphorylase B"/>
    <property type="match status" value="2"/>
</dbReference>
<feature type="domain" description="Glycosyl transferase family 1" evidence="1">
    <location>
        <begin position="3"/>
        <end position="154"/>
    </location>
</feature>
<organism evidence="2 3">
    <name type="scientific">Clostridium taeniosporum</name>
    <dbReference type="NCBI Taxonomy" id="394958"/>
    <lineage>
        <taxon>Bacteria</taxon>
        <taxon>Bacillati</taxon>
        <taxon>Bacillota</taxon>
        <taxon>Clostridia</taxon>
        <taxon>Eubacteriales</taxon>
        <taxon>Clostridiaceae</taxon>
        <taxon>Clostridium</taxon>
    </lineage>
</organism>
<dbReference type="InterPro" id="IPR001296">
    <property type="entry name" value="Glyco_trans_1"/>
</dbReference>
<proteinExistence type="predicted"/>
<accession>A0A2I6SDJ7</accession>
<dbReference type="AlphaFoldDB" id="A0A2I6SDJ7"/>
<dbReference type="PANTHER" id="PTHR12526">
    <property type="entry name" value="GLYCOSYLTRANSFERASE"/>
    <property type="match status" value="1"/>
</dbReference>
<dbReference type="KEGG" id="ctae:BGI42_16025"/>
<dbReference type="SUPFAM" id="SSF53756">
    <property type="entry name" value="UDP-Glycosyltransferase/glycogen phosphorylase"/>
    <property type="match status" value="1"/>
</dbReference>
<protein>
    <recommendedName>
        <fullName evidence="1">Glycosyl transferase family 1 domain-containing protein</fullName>
    </recommendedName>
</protein>
<dbReference type="EMBL" id="CP017253">
    <property type="protein sequence ID" value="AUO15644.1"/>
    <property type="molecule type" value="Genomic_DNA"/>
</dbReference>
<gene>
    <name evidence="2" type="ORF">BGI42_16025</name>
</gene>
<evidence type="ECO:0000313" key="3">
    <source>
        <dbReference type="Proteomes" id="UP000094652"/>
    </source>
</evidence>
<reference evidence="3" key="1">
    <citation type="submission" date="2016-09" db="EMBL/GenBank/DDBJ databases">
        <title>Genomics of Clostridium taeniosporum, an organism which forms endospores with ribbon-like appendages.</title>
        <authorList>
            <person name="Walker J.R."/>
        </authorList>
    </citation>
    <scope>NUCLEOTIDE SEQUENCE [LARGE SCALE GENOMIC DNA]</scope>
    <source>
        <strain evidence="3">1/k</strain>
    </source>
</reference>
<sequence>MPLNKKIFISVGHLSDRKDPLTIIKAFKNLNDKALYFLGNGKLKDICLKEIEHNENIKLLGFVSNVYEYLQASDYLISASKAEGLPNTVIEAMACGLPCILSNIPPHNEILNFDNTTGEIFEIGSSKDLIEKIVSIENIDYNEISEKCVKLIENNLSAEIMSKKYQELYLEIN</sequence>
<keyword evidence="3" id="KW-1185">Reference proteome</keyword>
<dbReference type="Proteomes" id="UP000094652">
    <property type="component" value="Chromosome"/>
</dbReference>
<dbReference type="GO" id="GO:0016757">
    <property type="term" value="F:glycosyltransferase activity"/>
    <property type="evidence" value="ECO:0007669"/>
    <property type="project" value="InterPro"/>
</dbReference>
<dbReference type="OrthoDB" id="9804196at2"/>
<dbReference type="RefSeq" id="WP_105165934.1">
    <property type="nucleotide sequence ID" value="NZ_CP017253.2"/>
</dbReference>